<dbReference type="PANTHER" id="PTHR30146:SF109">
    <property type="entry name" value="HTH-TYPE TRANSCRIPTIONAL REGULATOR GALS"/>
    <property type="match status" value="1"/>
</dbReference>
<dbReference type="RefSeq" id="WP_086520823.1">
    <property type="nucleotide sequence ID" value="NZ_MDJW01000007.1"/>
</dbReference>
<dbReference type="PANTHER" id="PTHR30146">
    <property type="entry name" value="LACI-RELATED TRANSCRIPTIONAL REPRESSOR"/>
    <property type="match status" value="1"/>
</dbReference>
<evidence type="ECO:0000313" key="6">
    <source>
        <dbReference type="Proteomes" id="UP000194837"/>
    </source>
</evidence>
<keyword evidence="3" id="KW-0804">Transcription</keyword>
<dbReference type="GO" id="GO:0000976">
    <property type="term" value="F:transcription cis-regulatory region binding"/>
    <property type="evidence" value="ECO:0007669"/>
    <property type="project" value="TreeGrafter"/>
</dbReference>
<name>A0A251YBN4_9MICO</name>
<dbReference type="InterPro" id="IPR028082">
    <property type="entry name" value="Peripla_BP_I"/>
</dbReference>
<feature type="domain" description="HTH lacI-type" evidence="4">
    <location>
        <begin position="6"/>
        <end position="60"/>
    </location>
</feature>
<dbReference type="Pfam" id="PF13377">
    <property type="entry name" value="Peripla_BP_3"/>
    <property type="match status" value="1"/>
</dbReference>
<dbReference type="Pfam" id="PF00356">
    <property type="entry name" value="LacI"/>
    <property type="match status" value="1"/>
</dbReference>
<dbReference type="SUPFAM" id="SSF53822">
    <property type="entry name" value="Periplasmic binding protein-like I"/>
    <property type="match status" value="1"/>
</dbReference>
<dbReference type="Gene3D" id="1.10.260.40">
    <property type="entry name" value="lambda repressor-like DNA-binding domains"/>
    <property type="match status" value="1"/>
</dbReference>
<dbReference type="AlphaFoldDB" id="A0A251YBN4"/>
<comment type="caution">
    <text evidence="5">The sequence shown here is derived from an EMBL/GenBank/DDBJ whole genome shotgun (WGS) entry which is preliminary data.</text>
</comment>
<evidence type="ECO:0000256" key="1">
    <source>
        <dbReference type="ARBA" id="ARBA00023015"/>
    </source>
</evidence>
<evidence type="ECO:0000256" key="3">
    <source>
        <dbReference type="ARBA" id="ARBA00023163"/>
    </source>
</evidence>
<dbReference type="GO" id="GO:0003700">
    <property type="term" value="F:DNA-binding transcription factor activity"/>
    <property type="evidence" value="ECO:0007669"/>
    <property type="project" value="TreeGrafter"/>
</dbReference>
<dbReference type="InterPro" id="IPR046335">
    <property type="entry name" value="LacI/GalR-like_sensor"/>
</dbReference>
<dbReference type="SUPFAM" id="SSF47413">
    <property type="entry name" value="lambda repressor-like DNA-binding domains"/>
    <property type="match status" value="1"/>
</dbReference>
<proteinExistence type="predicted"/>
<reference evidence="5 6" key="1">
    <citation type="submission" date="2016-08" db="EMBL/GenBank/DDBJ databases">
        <title>Genome sequence of Clavibacter michiganensis spp strain CFBP7494.</title>
        <authorList>
            <person name="Thapa S.P."/>
            <person name="Coaker G."/>
            <person name="Jacques M.-A."/>
        </authorList>
    </citation>
    <scope>NUCLEOTIDE SEQUENCE [LARGE SCALE GENOMIC DNA]</scope>
    <source>
        <strain evidence="5">CFBP7494</strain>
    </source>
</reference>
<dbReference type="CDD" id="cd01392">
    <property type="entry name" value="HTH_LacI"/>
    <property type="match status" value="1"/>
</dbReference>
<accession>A0A251YBN4</accession>
<evidence type="ECO:0000259" key="4">
    <source>
        <dbReference type="PROSITE" id="PS50932"/>
    </source>
</evidence>
<dbReference type="Gene3D" id="3.40.50.2300">
    <property type="match status" value="2"/>
</dbReference>
<sequence>MSPRRPTVYDVAERAKVSIATVSFAFSRPDQISAATRERVLETARELGYMPSASARGLARGRTGALGLHSFDLLIDRPLQREPAEPAASAETAAVATPYAPGRTFIPWDDAGEIAADPRAFPLYVDEVRRGFELECRAHDRPVMLSRGSDTATAVAESAGRVDGLAIFPGPSAAASLKRVSLAMPIVLFSYPPADDGHHRVTSDNAGGARDLVRHLVLEHGITDLGFVGATSVGDYRERFQGYRDALAELGVAASDEVLDDTVLGEGSGFGGVIAALRAGRLPRALVCASDQLALALVDLLRAEGVDVPGDVVVTGFDGILAGLLATPRLTTVRQPMEAMGRAAARILIDTTTGPQPAEPVTLRLGTKLVVRGSCGCRG</sequence>
<organism evidence="5 6">
    <name type="scientific">Clavibacter michiganensis</name>
    <dbReference type="NCBI Taxonomy" id="28447"/>
    <lineage>
        <taxon>Bacteria</taxon>
        <taxon>Bacillati</taxon>
        <taxon>Actinomycetota</taxon>
        <taxon>Actinomycetes</taxon>
        <taxon>Micrococcales</taxon>
        <taxon>Microbacteriaceae</taxon>
        <taxon>Clavibacter</taxon>
    </lineage>
</organism>
<gene>
    <name evidence="5" type="primary">ccpA_3</name>
    <name evidence="5" type="ORF">BFL34_01019</name>
</gene>
<dbReference type="InterPro" id="IPR010982">
    <property type="entry name" value="Lambda_DNA-bd_dom_sf"/>
</dbReference>
<dbReference type="EMBL" id="MDJW01000007">
    <property type="protein sequence ID" value="OUE21661.1"/>
    <property type="molecule type" value="Genomic_DNA"/>
</dbReference>
<protein>
    <submittedName>
        <fullName evidence="5">Catabolite control protein A</fullName>
    </submittedName>
</protein>
<keyword evidence="1" id="KW-0805">Transcription regulation</keyword>
<dbReference type="PROSITE" id="PS50932">
    <property type="entry name" value="HTH_LACI_2"/>
    <property type="match status" value="1"/>
</dbReference>
<dbReference type="Proteomes" id="UP000194837">
    <property type="component" value="Unassembled WGS sequence"/>
</dbReference>
<evidence type="ECO:0000256" key="2">
    <source>
        <dbReference type="ARBA" id="ARBA00023125"/>
    </source>
</evidence>
<keyword evidence="2" id="KW-0238">DNA-binding</keyword>
<dbReference type="SMART" id="SM00354">
    <property type="entry name" value="HTH_LACI"/>
    <property type="match status" value="1"/>
</dbReference>
<dbReference type="InterPro" id="IPR000843">
    <property type="entry name" value="HTH_LacI"/>
</dbReference>
<evidence type="ECO:0000313" key="5">
    <source>
        <dbReference type="EMBL" id="OUE21661.1"/>
    </source>
</evidence>
<dbReference type="CDD" id="cd06267">
    <property type="entry name" value="PBP1_LacI_sugar_binding-like"/>
    <property type="match status" value="1"/>
</dbReference>